<dbReference type="PRINTS" id="PR00081">
    <property type="entry name" value="GDHRDH"/>
</dbReference>
<dbReference type="GO" id="GO:0016020">
    <property type="term" value="C:membrane"/>
    <property type="evidence" value="ECO:0007669"/>
    <property type="project" value="TreeGrafter"/>
</dbReference>
<keyword evidence="4" id="KW-1185">Reference proteome</keyword>
<dbReference type="Pfam" id="PF00106">
    <property type="entry name" value="adh_short"/>
    <property type="match status" value="1"/>
</dbReference>
<dbReference type="EMBL" id="JXXZ01000006">
    <property type="protein sequence ID" value="KJZ00490.1"/>
    <property type="molecule type" value="Genomic_DNA"/>
</dbReference>
<evidence type="ECO:0000313" key="3">
    <source>
        <dbReference type="EMBL" id="KJZ00490.1"/>
    </source>
</evidence>
<dbReference type="SUPFAM" id="SSF51735">
    <property type="entry name" value="NAD(P)-binding Rossmann-fold domains"/>
    <property type="match status" value="1"/>
</dbReference>
<name>A0A0F4PZH9_9GAMM</name>
<dbReference type="InterPro" id="IPR036291">
    <property type="entry name" value="NAD(P)-bd_dom_sf"/>
</dbReference>
<reference evidence="3 4" key="1">
    <citation type="journal article" date="2015" name="BMC Genomics">
        <title>Genome mining reveals unlocked bioactive potential of marine Gram-negative bacteria.</title>
        <authorList>
            <person name="Machado H."/>
            <person name="Sonnenschein E.C."/>
            <person name="Melchiorsen J."/>
            <person name="Gram L."/>
        </authorList>
    </citation>
    <scope>NUCLEOTIDE SEQUENCE [LARGE SCALE GENOMIC DNA]</scope>
    <source>
        <strain evidence="3 4">S3137</strain>
    </source>
</reference>
<keyword evidence="2" id="KW-0560">Oxidoreductase</keyword>
<proteinExistence type="inferred from homology"/>
<comment type="similarity">
    <text evidence="1">Belongs to the short-chain dehydrogenases/reductases (SDR) family.</text>
</comment>
<organism evidence="3 4">
    <name type="scientific">Pseudoalteromonas ruthenica</name>
    <dbReference type="NCBI Taxonomy" id="151081"/>
    <lineage>
        <taxon>Bacteria</taxon>
        <taxon>Pseudomonadati</taxon>
        <taxon>Pseudomonadota</taxon>
        <taxon>Gammaproteobacteria</taxon>
        <taxon>Alteromonadales</taxon>
        <taxon>Pseudoalteromonadaceae</taxon>
        <taxon>Pseudoalteromonas</taxon>
    </lineage>
</organism>
<accession>A0A0F4PZH9</accession>
<comment type="caution">
    <text evidence="3">The sequence shown here is derived from an EMBL/GenBank/DDBJ whole genome shotgun (WGS) entry which is preliminary data.</text>
</comment>
<dbReference type="OrthoDB" id="335726at2"/>
<dbReference type="PANTHER" id="PTHR44196">
    <property type="entry name" value="DEHYDROGENASE/REDUCTASE SDR FAMILY MEMBER 7B"/>
    <property type="match status" value="1"/>
</dbReference>
<gene>
    <name evidence="3" type="ORF">TW72_07345</name>
</gene>
<evidence type="ECO:0000313" key="4">
    <source>
        <dbReference type="Proteomes" id="UP000033664"/>
    </source>
</evidence>
<dbReference type="InterPro" id="IPR002347">
    <property type="entry name" value="SDR_fam"/>
</dbReference>
<dbReference type="RefSeq" id="WP_045979963.1">
    <property type="nucleotide sequence ID" value="NZ_JXXY01000015.1"/>
</dbReference>
<dbReference type="Proteomes" id="UP000033664">
    <property type="component" value="Unassembled WGS sequence"/>
</dbReference>
<evidence type="ECO:0000256" key="1">
    <source>
        <dbReference type="ARBA" id="ARBA00006484"/>
    </source>
</evidence>
<dbReference type="Gene3D" id="3.40.50.720">
    <property type="entry name" value="NAD(P)-binding Rossmann-like Domain"/>
    <property type="match status" value="1"/>
</dbReference>
<dbReference type="eggNOG" id="COG0300">
    <property type="taxonomic scope" value="Bacteria"/>
</dbReference>
<dbReference type="PANTHER" id="PTHR44196:SF1">
    <property type="entry name" value="DEHYDROGENASE_REDUCTASE SDR FAMILY MEMBER 7B"/>
    <property type="match status" value="1"/>
</dbReference>
<dbReference type="PROSITE" id="PS00061">
    <property type="entry name" value="ADH_SHORT"/>
    <property type="match status" value="1"/>
</dbReference>
<dbReference type="GO" id="GO:0016491">
    <property type="term" value="F:oxidoreductase activity"/>
    <property type="evidence" value="ECO:0007669"/>
    <property type="project" value="UniProtKB-KW"/>
</dbReference>
<evidence type="ECO:0000256" key="2">
    <source>
        <dbReference type="ARBA" id="ARBA00023002"/>
    </source>
</evidence>
<sequence>MKVLITGATSGIGEALAKRYAQQHDVIACGRDEQKLKELEDSQGQGRIKGLSFDVTELEAIKSATTDIGELDLVVLNAGNCEYVDDARHFDSALFERVITINLLSLGYCLEALLPKLKSGAHLAIVSSSVTYLPLTRSEAYGASKSGATYLAKCLAVDLKDIDVSVIHPGFVKTPLTDNNDFPMPMAVSAEQAAEYMYKGLQKRRKEIHFPKRFTFILKLLRVLPWPLWRKIAKGMVR</sequence>
<dbReference type="AlphaFoldDB" id="A0A0F4PZH9"/>
<dbReference type="InterPro" id="IPR020904">
    <property type="entry name" value="Sc_DH/Rdtase_CS"/>
</dbReference>
<protein>
    <submittedName>
        <fullName evidence="3">Short-chain dehydrogenase</fullName>
    </submittedName>
</protein>
<dbReference type="GeneID" id="58228299"/>
<dbReference type="PATRIC" id="fig|151081.8.peg.2773"/>